<evidence type="ECO:0000256" key="1">
    <source>
        <dbReference type="SAM" id="MobiDB-lite"/>
    </source>
</evidence>
<sequence>KTKTTPFKMQNQNVIELLEDAKRSVVIQLEGNVEHISVSTFMELFSPGGPLEPLVDDVEGVITESFKDVAFLVTLKEDSSHKIKKIVEFFQEKTEKFTSENGNIMTVTAHLPTPPLEVVTLHPVPCFVEESKIKKLVEQNKWGIVNNMSFGFHRNFKDIKNGWLNLYFENLNVNNLPKVAKICGKWATVTRPGESHLPLCRFCKERGHVQTRCFCTYCKIEGHITKNCRSKPAIPENKKAQPWIKIPTRTTKSQPKAQPKPIQSTNKFSILQIEPELNSMDHFPSLEETTSPKEKEMENKEEQQTPRKQRTPKSKKRSKETTGITSSTPVKTPKPQIEPEQSIIKDKNNTPSPASEENENSPSSQSETTGSTQSDEENVERNIKIIETYHQNLTNIPTH</sequence>
<name>Q1RLG8_CIOIN</name>
<dbReference type="GO" id="GO:0008270">
    <property type="term" value="F:zinc ion binding"/>
    <property type="evidence" value="ECO:0007669"/>
    <property type="project" value="InterPro"/>
</dbReference>
<proteinExistence type="evidence at transcript level"/>
<feature type="region of interest" description="Disordered" evidence="1">
    <location>
        <begin position="229"/>
        <end position="380"/>
    </location>
</feature>
<organism evidence="2">
    <name type="scientific">Ciona intestinalis</name>
    <name type="common">Transparent sea squirt</name>
    <name type="synonym">Ascidia intestinalis</name>
    <dbReference type="NCBI Taxonomy" id="7719"/>
    <lineage>
        <taxon>Eukaryota</taxon>
        <taxon>Metazoa</taxon>
        <taxon>Chordata</taxon>
        <taxon>Tunicata</taxon>
        <taxon>Ascidiacea</taxon>
        <taxon>Phlebobranchia</taxon>
        <taxon>Cionidae</taxon>
        <taxon>Ciona</taxon>
    </lineage>
</organism>
<feature type="compositionally biased region" description="Basic residues" evidence="1">
    <location>
        <begin position="307"/>
        <end position="318"/>
    </location>
</feature>
<protein>
    <submittedName>
        <fullName evidence="2">Zinc finger protein</fullName>
    </submittedName>
</protein>
<gene>
    <name evidence="2" type="primary">Ci-ZF(CCHC)-6</name>
</gene>
<dbReference type="AlphaFoldDB" id="Q1RLG8"/>
<feature type="non-terminal residue" evidence="2">
    <location>
        <position position="1"/>
    </location>
</feature>
<feature type="compositionally biased region" description="Polar residues" evidence="1">
    <location>
        <begin position="248"/>
        <end position="269"/>
    </location>
</feature>
<dbReference type="SUPFAM" id="SSF57756">
    <property type="entry name" value="Retrovirus zinc finger-like domains"/>
    <property type="match status" value="1"/>
</dbReference>
<evidence type="ECO:0000313" key="2">
    <source>
        <dbReference type="EMBL" id="FAA00097.1"/>
    </source>
</evidence>
<feature type="compositionally biased region" description="Basic and acidic residues" evidence="1">
    <location>
        <begin position="290"/>
        <end position="305"/>
    </location>
</feature>
<dbReference type="EMBL" id="BR000066">
    <property type="protein sequence ID" value="FAA00097.1"/>
    <property type="molecule type" value="mRNA"/>
</dbReference>
<dbReference type="InterPro" id="IPR036875">
    <property type="entry name" value="Znf_CCHC_sf"/>
</dbReference>
<reference evidence="2" key="1">
    <citation type="journal article" date="2006" name="Dev. Biol.">
        <title>Systematic analysis of embryonic expression profiles of zinc finger genes in Ciona intestinalis.</title>
        <authorList>
            <person name="Miwata K."/>
            <person name="Chiba T."/>
            <person name="Horii R."/>
            <person name="Yamada L."/>
            <person name="Kubo A."/>
            <person name="Miyamura D."/>
            <person name="Satoh N."/>
            <person name="Satou Y."/>
        </authorList>
    </citation>
    <scope>NUCLEOTIDE SEQUENCE</scope>
</reference>
<feature type="compositionally biased region" description="Low complexity" evidence="1">
    <location>
        <begin position="349"/>
        <end position="373"/>
    </location>
</feature>
<dbReference type="GO" id="GO:0003676">
    <property type="term" value="F:nucleic acid binding"/>
    <property type="evidence" value="ECO:0007669"/>
    <property type="project" value="InterPro"/>
</dbReference>
<feature type="compositionally biased region" description="Polar residues" evidence="1">
    <location>
        <begin position="321"/>
        <end position="330"/>
    </location>
</feature>
<accession>Q1RLG8</accession>